<dbReference type="EMBL" id="PKKJ01000001">
    <property type="protein sequence ID" value="PKY67033.1"/>
    <property type="molecule type" value="Genomic_DNA"/>
</dbReference>
<keyword evidence="4 6" id="KW-1133">Transmembrane helix</keyword>
<feature type="transmembrane region" description="Helical" evidence="6">
    <location>
        <begin position="382"/>
        <end position="405"/>
    </location>
</feature>
<feature type="transmembrane region" description="Helical" evidence="6">
    <location>
        <begin position="84"/>
        <end position="102"/>
    </location>
</feature>
<feature type="transmembrane region" description="Helical" evidence="6">
    <location>
        <begin position="147"/>
        <end position="164"/>
    </location>
</feature>
<organism evidence="7 8">
    <name type="scientific">Schaalia turicensis</name>
    <dbReference type="NCBI Taxonomy" id="131111"/>
    <lineage>
        <taxon>Bacteria</taxon>
        <taxon>Bacillati</taxon>
        <taxon>Actinomycetota</taxon>
        <taxon>Actinomycetes</taxon>
        <taxon>Actinomycetales</taxon>
        <taxon>Actinomycetaceae</taxon>
        <taxon>Schaalia</taxon>
    </lineage>
</organism>
<dbReference type="PANTHER" id="PTHR30250">
    <property type="entry name" value="PST FAMILY PREDICTED COLANIC ACID TRANSPORTER"/>
    <property type="match status" value="1"/>
</dbReference>
<evidence type="ECO:0000256" key="4">
    <source>
        <dbReference type="ARBA" id="ARBA00022989"/>
    </source>
</evidence>
<dbReference type="PANTHER" id="PTHR30250:SF11">
    <property type="entry name" value="O-ANTIGEN TRANSPORTER-RELATED"/>
    <property type="match status" value="1"/>
</dbReference>
<dbReference type="Proteomes" id="UP000234545">
    <property type="component" value="Unassembled WGS sequence"/>
</dbReference>
<evidence type="ECO:0000256" key="3">
    <source>
        <dbReference type="ARBA" id="ARBA00022692"/>
    </source>
</evidence>
<evidence type="ECO:0000313" key="7">
    <source>
        <dbReference type="EMBL" id="PKY67033.1"/>
    </source>
</evidence>
<feature type="transmembrane region" description="Helical" evidence="6">
    <location>
        <begin position="20"/>
        <end position="39"/>
    </location>
</feature>
<dbReference type="OrthoDB" id="3246647at2"/>
<keyword evidence="5 6" id="KW-0472">Membrane</keyword>
<evidence type="ECO:0000256" key="5">
    <source>
        <dbReference type="ARBA" id="ARBA00023136"/>
    </source>
</evidence>
<dbReference type="AlphaFoldDB" id="A0A2I1I7G5"/>
<feature type="transmembrane region" description="Helical" evidence="6">
    <location>
        <begin position="328"/>
        <end position="349"/>
    </location>
</feature>
<gene>
    <name evidence="7" type="ORF">CYJ25_01990</name>
</gene>
<keyword evidence="2" id="KW-1003">Cell membrane</keyword>
<feature type="transmembrane region" description="Helical" evidence="6">
    <location>
        <begin position="356"/>
        <end position="376"/>
    </location>
</feature>
<feature type="transmembrane region" description="Helical" evidence="6">
    <location>
        <begin position="170"/>
        <end position="188"/>
    </location>
</feature>
<comment type="subcellular location">
    <subcellularLocation>
        <location evidence="1">Cell membrane</location>
        <topology evidence="1">Multi-pass membrane protein</topology>
    </subcellularLocation>
</comment>
<evidence type="ECO:0000313" key="8">
    <source>
        <dbReference type="Proteomes" id="UP000234545"/>
    </source>
</evidence>
<evidence type="ECO:0000256" key="2">
    <source>
        <dbReference type="ARBA" id="ARBA00022475"/>
    </source>
</evidence>
<feature type="transmembrane region" description="Helical" evidence="6">
    <location>
        <begin position="247"/>
        <end position="268"/>
    </location>
</feature>
<protein>
    <submittedName>
        <fullName evidence="7">Polysaccharide biosynthesis protein</fullName>
    </submittedName>
</protein>
<name>A0A2I1I7G5_9ACTO</name>
<comment type="caution">
    <text evidence="7">The sequence shown here is derived from an EMBL/GenBank/DDBJ whole genome shotgun (WGS) entry which is preliminary data.</text>
</comment>
<reference evidence="7 8" key="1">
    <citation type="submission" date="2017-12" db="EMBL/GenBank/DDBJ databases">
        <title>Phylogenetic diversity of female urinary microbiome.</title>
        <authorList>
            <person name="Thomas-White K."/>
            <person name="Wolfe A.J."/>
        </authorList>
    </citation>
    <scope>NUCLEOTIDE SEQUENCE [LARGE SCALE GENOMIC DNA]</scope>
    <source>
        <strain evidence="7 8">UMB0250</strain>
    </source>
</reference>
<sequence length="414" mass="45312">MSDTSASSSLKRDYFWNTAYSLMQSVATVVMLIVVTRVLGIEIAGLYSLAIAVGQQFQTLGMFEVRTYHVTDASGKFTFGTYHAARILTVVAMIIGIAGYAVVSGDGLSAVMLMILVASIRVFDAFEDVYYCELQRSGHLDIAGRAGFWRTFVTTAVFSVGLVVTQNLWITVIATLVASLVAMIVLFIPQSVRLFAFKPLWTKREIRALLIDCLPLALASFISMYLANAPRFGIDRYLGLTEQGIFAILYMPAVAINLLALVVFRPLLTQMAHHWVRHNWSGFVGIVRRGLTATAGAFVAVAIVTYFIGVPILNLVFGKDIAPYRTELIVLVFGGAMNSASVILYYAITTMRQQKLVFVGYAVSALTIAALVPILIPRYQIMGASIAYGIAMTVLSMIFGFVLVANRDKKAVEQ</sequence>
<evidence type="ECO:0000256" key="6">
    <source>
        <dbReference type="SAM" id="Phobius"/>
    </source>
</evidence>
<proteinExistence type="predicted"/>
<accession>A0A2I1I7G5</accession>
<dbReference type="GO" id="GO:0005886">
    <property type="term" value="C:plasma membrane"/>
    <property type="evidence" value="ECO:0007669"/>
    <property type="project" value="UniProtKB-SubCell"/>
</dbReference>
<evidence type="ECO:0000256" key="1">
    <source>
        <dbReference type="ARBA" id="ARBA00004651"/>
    </source>
</evidence>
<feature type="transmembrane region" description="Helical" evidence="6">
    <location>
        <begin position="209"/>
        <end position="227"/>
    </location>
</feature>
<dbReference type="RefSeq" id="WP_101627528.1">
    <property type="nucleotide sequence ID" value="NZ_PKKJ01000001.1"/>
</dbReference>
<keyword evidence="3 6" id="KW-0812">Transmembrane</keyword>
<feature type="transmembrane region" description="Helical" evidence="6">
    <location>
        <begin position="289"/>
        <end position="308"/>
    </location>
</feature>
<dbReference type="InterPro" id="IPR050833">
    <property type="entry name" value="Poly_Biosynth_Transport"/>
</dbReference>